<dbReference type="SMART" id="SM00355">
    <property type="entry name" value="ZnF_C2H2"/>
    <property type="match status" value="1"/>
</dbReference>
<accession>A0A016TW03</accession>
<dbReference type="GO" id="GO:0008270">
    <property type="term" value="F:zinc ion binding"/>
    <property type="evidence" value="ECO:0007669"/>
    <property type="project" value="UniProtKB-KW"/>
</dbReference>
<sequence length="355" mass="38904">MTQVICHDLNEVWDDISEFLDQENFRCGEVSRLAFSPLETPTVGMLTRAPRVHDQPVREPPITLAMPPPTLPSTTFGATAPLAPTPPRSTPPFIQPTCALATISATAASIIPTTTCSLFPTTSNSTSSVIPSYYPPPPPPPPAAPPQPLAPTAPQPPLPIKEESPPSSPELPYANNTDSTAAVYSRSPLANSLPDLNLPNRRNRKTSSGECDSSTESEESDRPRRTRRGRDCKRLAVHACPYAGCTKTYSKSSHLKAHVRTHSGEKPYCCSWEGCEWKFARSDELTSPEDIASGLGFMNAKPSDSRLANQLLRLSQPCVLYEVTHHASHRWFAWLAFHESQPWEGRCGEDLRLVS</sequence>
<evidence type="ECO:0000259" key="6">
    <source>
        <dbReference type="PROSITE" id="PS50157"/>
    </source>
</evidence>
<dbReference type="OrthoDB" id="4748970at2759"/>
<proteinExistence type="predicted"/>
<dbReference type="SUPFAM" id="SSF57667">
    <property type="entry name" value="beta-beta-alpha zinc fingers"/>
    <property type="match status" value="1"/>
</dbReference>
<dbReference type="FunFam" id="3.30.160.60:FF:000007">
    <property type="entry name" value="Basic krueppel-like factor 3"/>
    <property type="match status" value="1"/>
</dbReference>
<keyword evidence="3" id="KW-0862">Zinc</keyword>
<dbReference type="AlphaFoldDB" id="A0A016TW03"/>
<feature type="domain" description="C2H2-type" evidence="6">
    <location>
        <begin position="238"/>
        <end position="267"/>
    </location>
</feature>
<feature type="region of interest" description="Disordered" evidence="5">
    <location>
        <begin position="126"/>
        <end position="230"/>
    </location>
</feature>
<evidence type="ECO:0000256" key="4">
    <source>
        <dbReference type="PROSITE-ProRule" id="PRU00042"/>
    </source>
</evidence>
<dbReference type="Proteomes" id="UP000024635">
    <property type="component" value="Unassembled WGS sequence"/>
</dbReference>
<dbReference type="EMBL" id="JARK01001409">
    <property type="protein sequence ID" value="EYC06941.1"/>
    <property type="molecule type" value="Genomic_DNA"/>
</dbReference>
<keyword evidence="8" id="KW-1185">Reference proteome</keyword>
<dbReference type="STRING" id="53326.A0A016TW03"/>
<evidence type="ECO:0000256" key="1">
    <source>
        <dbReference type="ARBA" id="ARBA00022723"/>
    </source>
</evidence>
<dbReference type="PANTHER" id="PTHR23235:SF109">
    <property type="entry name" value="KRUEPPEL-LIKE FACTOR 2"/>
    <property type="match status" value="1"/>
</dbReference>
<protein>
    <recommendedName>
        <fullName evidence="6">C2H2-type domain-containing protein</fullName>
    </recommendedName>
</protein>
<keyword evidence="2 4" id="KW-0863">Zinc-finger</keyword>
<dbReference type="PROSITE" id="PS50157">
    <property type="entry name" value="ZINC_FINGER_C2H2_2"/>
    <property type="match status" value="1"/>
</dbReference>
<keyword evidence="1" id="KW-0479">Metal-binding</keyword>
<organism evidence="7 8">
    <name type="scientific">Ancylostoma ceylanicum</name>
    <dbReference type="NCBI Taxonomy" id="53326"/>
    <lineage>
        <taxon>Eukaryota</taxon>
        <taxon>Metazoa</taxon>
        <taxon>Ecdysozoa</taxon>
        <taxon>Nematoda</taxon>
        <taxon>Chromadorea</taxon>
        <taxon>Rhabditida</taxon>
        <taxon>Rhabditina</taxon>
        <taxon>Rhabditomorpha</taxon>
        <taxon>Strongyloidea</taxon>
        <taxon>Ancylostomatidae</taxon>
        <taxon>Ancylostomatinae</taxon>
        <taxon>Ancylostoma</taxon>
    </lineage>
</organism>
<evidence type="ECO:0000256" key="5">
    <source>
        <dbReference type="SAM" id="MobiDB-lite"/>
    </source>
</evidence>
<gene>
    <name evidence="7" type="primary">Acey_s0073.g786</name>
    <name evidence="7" type="ORF">Y032_0073g786</name>
</gene>
<evidence type="ECO:0000256" key="3">
    <source>
        <dbReference type="ARBA" id="ARBA00022833"/>
    </source>
</evidence>
<dbReference type="PROSITE" id="PS00028">
    <property type="entry name" value="ZINC_FINGER_C2H2_1"/>
    <property type="match status" value="1"/>
</dbReference>
<dbReference type="InterPro" id="IPR036236">
    <property type="entry name" value="Znf_C2H2_sf"/>
</dbReference>
<dbReference type="GO" id="GO:0000978">
    <property type="term" value="F:RNA polymerase II cis-regulatory region sequence-specific DNA binding"/>
    <property type="evidence" value="ECO:0007669"/>
    <property type="project" value="TreeGrafter"/>
</dbReference>
<dbReference type="InterPro" id="IPR013087">
    <property type="entry name" value="Znf_C2H2_type"/>
</dbReference>
<evidence type="ECO:0000313" key="7">
    <source>
        <dbReference type="EMBL" id="EYC06941.1"/>
    </source>
</evidence>
<feature type="compositionally biased region" description="Pro residues" evidence="5">
    <location>
        <begin position="133"/>
        <end position="159"/>
    </location>
</feature>
<dbReference type="PANTHER" id="PTHR23235">
    <property type="entry name" value="KRUEPPEL-LIKE TRANSCRIPTION FACTOR"/>
    <property type="match status" value="1"/>
</dbReference>
<evidence type="ECO:0000256" key="2">
    <source>
        <dbReference type="ARBA" id="ARBA00022771"/>
    </source>
</evidence>
<reference evidence="8" key="1">
    <citation type="journal article" date="2015" name="Nat. Genet.">
        <title>The genome and transcriptome of the zoonotic hookworm Ancylostoma ceylanicum identify infection-specific gene families.</title>
        <authorList>
            <person name="Schwarz E.M."/>
            <person name="Hu Y."/>
            <person name="Antoshechkin I."/>
            <person name="Miller M.M."/>
            <person name="Sternberg P.W."/>
            <person name="Aroian R.V."/>
        </authorList>
    </citation>
    <scope>NUCLEOTIDE SEQUENCE</scope>
    <source>
        <strain evidence="8">HY135</strain>
    </source>
</reference>
<name>A0A016TW03_9BILA</name>
<dbReference type="GO" id="GO:0000981">
    <property type="term" value="F:DNA-binding transcription factor activity, RNA polymerase II-specific"/>
    <property type="evidence" value="ECO:0007669"/>
    <property type="project" value="TreeGrafter"/>
</dbReference>
<comment type="caution">
    <text evidence="7">The sequence shown here is derived from an EMBL/GenBank/DDBJ whole genome shotgun (WGS) entry which is preliminary data.</text>
</comment>
<dbReference type="Gene3D" id="3.30.160.60">
    <property type="entry name" value="Classic Zinc Finger"/>
    <property type="match status" value="2"/>
</dbReference>
<evidence type="ECO:0000313" key="8">
    <source>
        <dbReference type="Proteomes" id="UP000024635"/>
    </source>
</evidence>